<dbReference type="Gene3D" id="3.40.50.300">
    <property type="entry name" value="P-loop containing nucleotide triphosphate hydrolases"/>
    <property type="match status" value="1"/>
</dbReference>
<keyword evidence="1" id="KW-0813">Transport</keyword>
<dbReference type="GO" id="GO:0005304">
    <property type="term" value="F:L-valine transmembrane transporter activity"/>
    <property type="evidence" value="ECO:0007669"/>
    <property type="project" value="TreeGrafter"/>
</dbReference>
<dbReference type="GO" id="GO:0016887">
    <property type="term" value="F:ATP hydrolysis activity"/>
    <property type="evidence" value="ECO:0007669"/>
    <property type="project" value="InterPro"/>
</dbReference>
<dbReference type="Pfam" id="PF12399">
    <property type="entry name" value="BCA_ABC_TP_C"/>
    <property type="match status" value="1"/>
</dbReference>
<dbReference type="GO" id="GO:0015808">
    <property type="term" value="P:L-alanine transport"/>
    <property type="evidence" value="ECO:0007669"/>
    <property type="project" value="TreeGrafter"/>
</dbReference>
<evidence type="ECO:0000313" key="6">
    <source>
        <dbReference type="Proteomes" id="UP000507962"/>
    </source>
</evidence>
<dbReference type="CDD" id="cd03219">
    <property type="entry name" value="ABC_Mj1267_LivG_branched"/>
    <property type="match status" value="1"/>
</dbReference>
<dbReference type="Pfam" id="PF00005">
    <property type="entry name" value="ABC_tran"/>
    <property type="match status" value="1"/>
</dbReference>
<dbReference type="PANTHER" id="PTHR45772">
    <property type="entry name" value="CONSERVED COMPONENT OF ABC TRANSPORTER FOR NATURAL AMINO ACIDS-RELATED"/>
    <property type="match status" value="1"/>
</dbReference>
<accession>A0A4V6ILM0</accession>
<dbReference type="EMBL" id="CAADHO010000006">
    <property type="protein sequence ID" value="VFQ45608.1"/>
    <property type="molecule type" value="Genomic_DNA"/>
</dbReference>
<dbReference type="FunFam" id="3.40.50.300:FF:000421">
    <property type="entry name" value="Branched-chain amino acid ABC transporter ATP-binding protein"/>
    <property type="match status" value="1"/>
</dbReference>
<reference evidence="5 6" key="1">
    <citation type="submission" date="2019-03" db="EMBL/GenBank/DDBJ databases">
        <authorList>
            <person name="Nijsse B."/>
        </authorList>
    </citation>
    <scope>NUCLEOTIDE SEQUENCE [LARGE SCALE GENOMIC DNA]</scope>
    <source>
        <strain evidence="5">Desulfoluna butyratoxydans MSL71</strain>
    </source>
</reference>
<evidence type="ECO:0000313" key="5">
    <source>
        <dbReference type="EMBL" id="VFQ45608.1"/>
    </source>
</evidence>
<gene>
    <name evidence="5" type="ORF">MSL71_32690</name>
</gene>
<dbReference type="GO" id="GO:0005886">
    <property type="term" value="C:plasma membrane"/>
    <property type="evidence" value="ECO:0007669"/>
    <property type="project" value="TreeGrafter"/>
</dbReference>
<dbReference type="AlphaFoldDB" id="A0A4V6ILM0"/>
<dbReference type="PANTHER" id="PTHR45772:SF7">
    <property type="entry name" value="AMINO ACID ABC TRANSPORTER ATP-BINDING PROTEIN"/>
    <property type="match status" value="1"/>
</dbReference>
<sequence length="263" mass="28674">MSLLTLDNLIKDFGGLRAVDEVSFDVEAGDVFGLIGPNGAGKTTVFNLITGNYVPNQGKVIFNGHVLNGLAPNRIVSMGVARTFQTIRLFKTLSALENVLAGCHCRMTSGSIAAMLKTPFQKREEKEAIKLALAELDFVGLSEDVETRSDSLSYGNQRLLEIARALATQPKLLILDEPAGGMNEQETDALIDIIARIKARGITVLLIEHDMSLVMQACEKLVVIEYGKKIAEGLPEEIKTNKKVIEAYLGTDDDEEEEGETCF</sequence>
<dbReference type="InterPro" id="IPR051120">
    <property type="entry name" value="ABC_AA/LPS_Transport"/>
</dbReference>
<dbReference type="SUPFAM" id="SSF52540">
    <property type="entry name" value="P-loop containing nucleoside triphosphate hydrolases"/>
    <property type="match status" value="1"/>
</dbReference>
<dbReference type="InterPro" id="IPR027417">
    <property type="entry name" value="P-loop_NTPase"/>
</dbReference>
<feature type="domain" description="ABC transporter" evidence="4">
    <location>
        <begin position="4"/>
        <end position="251"/>
    </location>
</feature>
<dbReference type="GO" id="GO:0015192">
    <property type="term" value="F:L-phenylalanine transmembrane transporter activity"/>
    <property type="evidence" value="ECO:0007669"/>
    <property type="project" value="TreeGrafter"/>
</dbReference>
<evidence type="ECO:0000256" key="2">
    <source>
        <dbReference type="ARBA" id="ARBA00022741"/>
    </source>
</evidence>
<keyword evidence="6" id="KW-1185">Reference proteome</keyword>
<dbReference type="Proteomes" id="UP000507962">
    <property type="component" value="Unassembled WGS sequence"/>
</dbReference>
<proteinExistence type="predicted"/>
<dbReference type="PROSITE" id="PS00211">
    <property type="entry name" value="ABC_TRANSPORTER_1"/>
    <property type="match status" value="1"/>
</dbReference>
<evidence type="ECO:0000256" key="1">
    <source>
        <dbReference type="ARBA" id="ARBA00022448"/>
    </source>
</evidence>
<name>A0A4V6ILM0_9BACT</name>
<dbReference type="GO" id="GO:0005524">
    <property type="term" value="F:ATP binding"/>
    <property type="evidence" value="ECO:0007669"/>
    <property type="project" value="UniProtKB-KW"/>
</dbReference>
<evidence type="ECO:0000256" key="3">
    <source>
        <dbReference type="ARBA" id="ARBA00022840"/>
    </source>
</evidence>
<dbReference type="InterPro" id="IPR003593">
    <property type="entry name" value="AAA+_ATPase"/>
</dbReference>
<organism evidence="5 6">
    <name type="scientific">Desulfoluna butyratoxydans</name>
    <dbReference type="NCBI Taxonomy" id="231438"/>
    <lineage>
        <taxon>Bacteria</taxon>
        <taxon>Pseudomonadati</taxon>
        <taxon>Thermodesulfobacteriota</taxon>
        <taxon>Desulfobacteria</taxon>
        <taxon>Desulfobacterales</taxon>
        <taxon>Desulfolunaceae</taxon>
        <taxon>Desulfoluna</taxon>
    </lineage>
</organism>
<dbReference type="GO" id="GO:0042941">
    <property type="term" value="P:D-alanine transmembrane transport"/>
    <property type="evidence" value="ECO:0007669"/>
    <property type="project" value="TreeGrafter"/>
</dbReference>
<dbReference type="GO" id="GO:1903805">
    <property type="term" value="P:L-valine import across plasma membrane"/>
    <property type="evidence" value="ECO:0007669"/>
    <property type="project" value="TreeGrafter"/>
</dbReference>
<dbReference type="InterPro" id="IPR032823">
    <property type="entry name" value="BCA_ABC_TP_C"/>
</dbReference>
<protein>
    <submittedName>
        <fullName evidence="5">Abc transporter-like</fullName>
    </submittedName>
</protein>
<dbReference type="InterPro" id="IPR003439">
    <property type="entry name" value="ABC_transporter-like_ATP-bd"/>
</dbReference>
<dbReference type="GO" id="GO:0015188">
    <property type="term" value="F:L-isoleucine transmembrane transporter activity"/>
    <property type="evidence" value="ECO:0007669"/>
    <property type="project" value="TreeGrafter"/>
</dbReference>
<dbReference type="RefSeq" id="WP_180142400.1">
    <property type="nucleotide sequence ID" value="NZ_CAADHO010000006.1"/>
</dbReference>
<dbReference type="InterPro" id="IPR017871">
    <property type="entry name" value="ABC_transporter-like_CS"/>
</dbReference>
<dbReference type="GO" id="GO:1903806">
    <property type="term" value="P:L-isoleucine import across plasma membrane"/>
    <property type="evidence" value="ECO:0007669"/>
    <property type="project" value="TreeGrafter"/>
</dbReference>
<dbReference type="PROSITE" id="PS50893">
    <property type="entry name" value="ABC_TRANSPORTER_2"/>
    <property type="match status" value="1"/>
</dbReference>
<keyword evidence="2" id="KW-0547">Nucleotide-binding</keyword>
<evidence type="ECO:0000259" key="4">
    <source>
        <dbReference type="PROSITE" id="PS50893"/>
    </source>
</evidence>
<dbReference type="SMART" id="SM00382">
    <property type="entry name" value="AAA"/>
    <property type="match status" value="1"/>
</dbReference>
<keyword evidence="3" id="KW-0067">ATP-binding</keyword>